<accession>A0A4R2LBC2</accession>
<evidence type="ECO:0000313" key="3">
    <source>
        <dbReference type="Proteomes" id="UP000295765"/>
    </source>
</evidence>
<feature type="domain" description="Cysteine-rich" evidence="1">
    <location>
        <begin position="143"/>
        <end position="227"/>
    </location>
</feature>
<sequence>MTSASGPVASGKPRVGLFVTCLADLFRPSVAFATVKLLEDVGCTVEAPAVQTCCGQPAFNSGDRADARALAEAVIAAFEGYEFVVGPSGSCIGMLRHYPELFEPGSPWHGRAERLAARSHEIVSFLVDVLGVHGVNAHYAGTVTYHDSCSGLRELGVKAQPRALLATVAGLSLTEMTDSEVCCGFGGTFCIKYPEISNRMVSDKIANIAASGADTLLAGDLGCLLNIGGKLKREGSPVRVWHVAEVLAGMTDGAPIGDAR</sequence>
<dbReference type="PANTHER" id="PTHR30296:SF0">
    <property type="entry name" value="LACTATE UTILIZATION PROTEIN A"/>
    <property type="match status" value="1"/>
</dbReference>
<dbReference type="RefSeq" id="WP_132540758.1">
    <property type="nucleotide sequence ID" value="NZ_SLWY01000007.1"/>
</dbReference>
<evidence type="ECO:0000259" key="1">
    <source>
        <dbReference type="Pfam" id="PF02754"/>
    </source>
</evidence>
<feature type="domain" description="Cysteine-rich" evidence="1">
    <location>
        <begin position="15"/>
        <end position="96"/>
    </location>
</feature>
<gene>
    <name evidence="2" type="ORF">EV699_10771</name>
</gene>
<dbReference type="PANTHER" id="PTHR30296">
    <property type="entry name" value="UNCHARACTERIZED PROTEIN YKGE"/>
    <property type="match status" value="1"/>
</dbReference>
<reference evidence="2 3" key="1">
    <citation type="submission" date="2019-03" db="EMBL/GenBank/DDBJ databases">
        <title>Genomic Encyclopedia of Type Strains, Phase IV (KMG-IV): sequencing the most valuable type-strain genomes for metagenomic binning, comparative biology and taxonomic classification.</title>
        <authorList>
            <person name="Goeker M."/>
        </authorList>
    </citation>
    <scope>NUCLEOTIDE SEQUENCE [LARGE SCALE GENOMIC DNA]</scope>
    <source>
        <strain evidence="2 3">DSM 25287</strain>
    </source>
</reference>
<dbReference type="Proteomes" id="UP000295765">
    <property type="component" value="Unassembled WGS sequence"/>
</dbReference>
<dbReference type="EMBL" id="SLWY01000007">
    <property type="protein sequence ID" value="TCO81678.1"/>
    <property type="molecule type" value="Genomic_DNA"/>
</dbReference>
<name>A0A4R2LBC2_9GAMM</name>
<evidence type="ECO:0000313" key="2">
    <source>
        <dbReference type="EMBL" id="TCO81678.1"/>
    </source>
</evidence>
<proteinExistence type="predicted"/>
<organism evidence="2 3">
    <name type="scientific">Plasticicumulans lactativorans</name>
    <dbReference type="NCBI Taxonomy" id="1133106"/>
    <lineage>
        <taxon>Bacteria</taxon>
        <taxon>Pseudomonadati</taxon>
        <taxon>Pseudomonadota</taxon>
        <taxon>Gammaproteobacteria</taxon>
        <taxon>Candidatus Competibacteraceae</taxon>
        <taxon>Plasticicumulans</taxon>
    </lineage>
</organism>
<comment type="caution">
    <text evidence="2">The sequence shown here is derived from an EMBL/GenBank/DDBJ whole genome shotgun (WGS) entry which is preliminary data.</text>
</comment>
<dbReference type="InterPro" id="IPR004017">
    <property type="entry name" value="Cys_rich_dom"/>
</dbReference>
<dbReference type="AlphaFoldDB" id="A0A4R2LBC2"/>
<keyword evidence="3" id="KW-1185">Reference proteome</keyword>
<dbReference type="GO" id="GO:0005829">
    <property type="term" value="C:cytosol"/>
    <property type="evidence" value="ECO:0007669"/>
    <property type="project" value="TreeGrafter"/>
</dbReference>
<dbReference type="OrthoDB" id="9770306at2"/>
<dbReference type="Pfam" id="PF02754">
    <property type="entry name" value="CCG"/>
    <property type="match status" value="2"/>
</dbReference>
<dbReference type="GO" id="GO:0016491">
    <property type="term" value="F:oxidoreductase activity"/>
    <property type="evidence" value="ECO:0007669"/>
    <property type="project" value="UniProtKB-ARBA"/>
</dbReference>
<protein>
    <submittedName>
        <fullName evidence="2">L-lactate dehydrogenase complex protein LldE</fullName>
    </submittedName>
</protein>